<accession>A0A1M5GDE4</accession>
<dbReference type="Pfam" id="PF16289">
    <property type="entry name" value="PIN_12"/>
    <property type="match status" value="1"/>
</dbReference>
<evidence type="ECO:0000259" key="1">
    <source>
        <dbReference type="Pfam" id="PF16289"/>
    </source>
</evidence>
<evidence type="ECO:0000313" key="2">
    <source>
        <dbReference type="EMBL" id="SHG01830.1"/>
    </source>
</evidence>
<dbReference type="InterPro" id="IPR032557">
    <property type="entry name" value="DUF4935"/>
</dbReference>
<dbReference type="OrthoDB" id="9766796at2"/>
<dbReference type="AlphaFoldDB" id="A0A1M5GDE4"/>
<reference evidence="3" key="1">
    <citation type="submission" date="2016-11" db="EMBL/GenBank/DDBJ databases">
        <authorList>
            <person name="Varghese N."/>
            <person name="Submissions S."/>
        </authorList>
    </citation>
    <scope>NUCLEOTIDE SEQUENCE [LARGE SCALE GENOMIC DNA]</scope>
    <source>
        <strain evidence="3">DSM 17963</strain>
    </source>
</reference>
<dbReference type="Proteomes" id="UP000184071">
    <property type="component" value="Unassembled WGS sequence"/>
</dbReference>
<feature type="domain" description="DUF4935" evidence="1">
    <location>
        <begin position="7"/>
        <end position="177"/>
    </location>
</feature>
<gene>
    <name evidence="2" type="ORF">SAMN05443663_101804</name>
</gene>
<organism evidence="2 3">
    <name type="scientific">Flavobacterium defluvii</name>
    <dbReference type="NCBI Taxonomy" id="370979"/>
    <lineage>
        <taxon>Bacteria</taxon>
        <taxon>Pseudomonadati</taxon>
        <taxon>Bacteroidota</taxon>
        <taxon>Flavobacteriia</taxon>
        <taxon>Flavobacteriales</taxon>
        <taxon>Flavobacteriaceae</taxon>
        <taxon>Flavobacterium</taxon>
    </lineage>
</organism>
<name>A0A1M5GDE4_9FLAO</name>
<dbReference type="RefSeq" id="WP_073413513.1">
    <property type="nucleotide sequence ID" value="NZ_FQWC01000001.1"/>
</dbReference>
<evidence type="ECO:0000313" key="3">
    <source>
        <dbReference type="Proteomes" id="UP000184071"/>
    </source>
</evidence>
<proteinExistence type="predicted"/>
<protein>
    <recommendedName>
        <fullName evidence="1">DUF4935 domain-containing protein</fullName>
    </recommendedName>
</protein>
<sequence length="362" mass="42643">MLKTRNIFIDTEVFVSNNFFQNKNLERLSEFGKRETVNLYLTEITKHEIQNNIKENLLNAQQDINNFKKIISNKSKILKNLESFKPYFDLPKLEVNLNFEELSVELETFIKNGKVRFIPFNLANISDVVDSYFNQKPPFSSGKKKYEFPDAIVLSAIENWCQQENEEIYVISDDNDFKRYVSDKIITISNIKIMLDKINKQYQTDEIVWITSIYEINEKYIIEKINEKFIDKILDEIGFEIEISNIKIEETILHDSLLVEENPPSGEYIFQLDYDIAFTAEVIYNDYSFSSYDKEDDKYYFVEKAQRQISMATTQTAEISLEAYFEDGEKPEDADVSINCMYTSIPNESDISEKLENDYDIY</sequence>
<keyword evidence="3" id="KW-1185">Reference proteome</keyword>
<dbReference type="EMBL" id="FQWC01000001">
    <property type="protein sequence ID" value="SHG01830.1"/>
    <property type="molecule type" value="Genomic_DNA"/>
</dbReference>